<feature type="domain" description="FAD-binding PCMH-type" evidence="4">
    <location>
        <begin position="6"/>
        <end position="178"/>
    </location>
</feature>
<keyword evidence="2" id="KW-0274">FAD</keyword>
<organism evidence="5 6">
    <name type="scientific">Paenibacillus aurantiacus</name>
    <dbReference type="NCBI Taxonomy" id="1936118"/>
    <lineage>
        <taxon>Bacteria</taxon>
        <taxon>Bacillati</taxon>
        <taxon>Bacillota</taxon>
        <taxon>Bacilli</taxon>
        <taxon>Bacillales</taxon>
        <taxon>Paenibacillaceae</taxon>
        <taxon>Paenibacillus</taxon>
    </lineage>
</organism>
<dbReference type="InterPro" id="IPR016169">
    <property type="entry name" value="FAD-bd_PCMH_sub2"/>
</dbReference>
<dbReference type="SMART" id="SM01092">
    <property type="entry name" value="CO_deh_flav_C"/>
    <property type="match status" value="1"/>
</dbReference>
<dbReference type="Pfam" id="PF03450">
    <property type="entry name" value="CO_deh_flav_C"/>
    <property type="match status" value="1"/>
</dbReference>
<evidence type="ECO:0000259" key="4">
    <source>
        <dbReference type="PROSITE" id="PS51387"/>
    </source>
</evidence>
<sequence>MSNRHPDMPVMPVVQRPQEIGEAYRMKQMLGSSAVYTAGGTLLRTQWEAGTAAVPSHLIDLSAIPMLVGFHLELGELVVGACCPLSALRQDARVQVAFPLLTEAIRNIAAPSVRNLATLGGNVVSRIGDSLPALLVGGAELIWLGKSGLQAESLEDWLANEKGTEEDRLLIQIRLTRDAEIPLTGRDANQSSMAERYAPAASRPAVIRAYHKVGRREAFTPSVATLAVTGEWDAKNGQINNLRIAAGGGQTVPYRLERTERMLEAHPEPLGEDCAAEVHRTVMEEFEPKGDGFASSSYRKMTVANLLVAELWRLRERLG</sequence>
<dbReference type="InterPro" id="IPR036318">
    <property type="entry name" value="FAD-bd_PCMH-like_sf"/>
</dbReference>
<evidence type="ECO:0000313" key="6">
    <source>
        <dbReference type="Proteomes" id="UP001589747"/>
    </source>
</evidence>
<protein>
    <submittedName>
        <fullName evidence="5">FAD binding domain-containing protein</fullName>
    </submittedName>
</protein>
<dbReference type="EMBL" id="JBHMDO010000039">
    <property type="protein sequence ID" value="MFB9329004.1"/>
    <property type="molecule type" value="Genomic_DNA"/>
</dbReference>
<evidence type="ECO:0000313" key="5">
    <source>
        <dbReference type="EMBL" id="MFB9329004.1"/>
    </source>
</evidence>
<dbReference type="InterPro" id="IPR005107">
    <property type="entry name" value="CO_DH_flav_C"/>
</dbReference>
<dbReference type="InterPro" id="IPR051312">
    <property type="entry name" value="Diverse_Substr_Oxidored"/>
</dbReference>
<dbReference type="RefSeq" id="WP_377498865.1">
    <property type="nucleotide sequence ID" value="NZ_JBHMDO010000039.1"/>
</dbReference>
<dbReference type="PANTHER" id="PTHR42659:SF2">
    <property type="entry name" value="XANTHINE DEHYDROGENASE SUBUNIT C-RELATED"/>
    <property type="match status" value="1"/>
</dbReference>
<keyword evidence="6" id="KW-1185">Reference proteome</keyword>
<evidence type="ECO:0000256" key="2">
    <source>
        <dbReference type="ARBA" id="ARBA00022827"/>
    </source>
</evidence>
<keyword evidence="1" id="KW-0285">Flavoprotein</keyword>
<dbReference type="Proteomes" id="UP001589747">
    <property type="component" value="Unassembled WGS sequence"/>
</dbReference>
<dbReference type="InterPro" id="IPR036683">
    <property type="entry name" value="CO_DH_flav_C_dom_sf"/>
</dbReference>
<dbReference type="PANTHER" id="PTHR42659">
    <property type="entry name" value="XANTHINE DEHYDROGENASE SUBUNIT C-RELATED"/>
    <property type="match status" value="1"/>
</dbReference>
<keyword evidence="3" id="KW-0560">Oxidoreductase</keyword>
<dbReference type="InterPro" id="IPR016166">
    <property type="entry name" value="FAD-bd_PCMH"/>
</dbReference>
<name>A0ABV5KUW6_9BACL</name>
<dbReference type="Gene3D" id="3.30.465.10">
    <property type="match status" value="1"/>
</dbReference>
<reference evidence="5 6" key="1">
    <citation type="submission" date="2024-09" db="EMBL/GenBank/DDBJ databases">
        <authorList>
            <person name="Sun Q."/>
            <person name="Mori K."/>
        </authorList>
    </citation>
    <scope>NUCLEOTIDE SEQUENCE [LARGE SCALE GENOMIC DNA]</scope>
    <source>
        <strain evidence="5 6">TISTR 2452</strain>
    </source>
</reference>
<dbReference type="InterPro" id="IPR002346">
    <property type="entry name" value="Mopterin_DH_FAD-bd"/>
</dbReference>
<dbReference type="Gene3D" id="3.30.390.50">
    <property type="entry name" value="CO dehydrogenase flavoprotein, C-terminal domain"/>
    <property type="match status" value="1"/>
</dbReference>
<dbReference type="PROSITE" id="PS51387">
    <property type="entry name" value="FAD_PCMH"/>
    <property type="match status" value="1"/>
</dbReference>
<dbReference type="SUPFAM" id="SSF55447">
    <property type="entry name" value="CO dehydrogenase flavoprotein C-terminal domain-like"/>
    <property type="match status" value="1"/>
</dbReference>
<dbReference type="SUPFAM" id="SSF56176">
    <property type="entry name" value="FAD-binding/transporter-associated domain-like"/>
    <property type="match status" value="1"/>
</dbReference>
<evidence type="ECO:0000256" key="1">
    <source>
        <dbReference type="ARBA" id="ARBA00022630"/>
    </source>
</evidence>
<gene>
    <name evidence="5" type="ORF">ACFFSY_23970</name>
</gene>
<accession>A0ABV5KUW6</accession>
<proteinExistence type="predicted"/>
<comment type="caution">
    <text evidence="5">The sequence shown here is derived from an EMBL/GenBank/DDBJ whole genome shotgun (WGS) entry which is preliminary data.</text>
</comment>
<evidence type="ECO:0000256" key="3">
    <source>
        <dbReference type="ARBA" id="ARBA00023002"/>
    </source>
</evidence>
<dbReference type="Pfam" id="PF00941">
    <property type="entry name" value="FAD_binding_5"/>
    <property type="match status" value="1"/>
</dbReference>